<comment type="caution">
    <text evidence="3">The sequence shown here is derived from an EMBL/GenBank/DDBJ whole genome shotgun (WGS) entry which is preliminary data.</text>
</comment>
<reference evidence="3" key="2">
    <citation type="submission" date="2022-08" db="EMBL/GenBank/DDBJ databases">
        <authorList>
            <person name="Magnan C."/>
        </authorList>
    </citation>
    <scope>NUCLEOTIDE SEQUENCE</scope>
    <source>
        <strain evidence="3">NSP012P</strain>
    </source>
</reference>
<organism evidence="3 4">
    <name type="scientific">Staphylococcus pettenkoferi</name>
    <dbReference type="NCBI Taxonomy" id="170573"/>
    <lineage>
        <taxon>Bacteria</taxon>
        <taxon>Bacillati</taxon>
        <taxon>Bacillota</taxon>
        <taxon>Bacilli</taxon>
        <taxon>Bacillales</taxon>
        <taxon>Staphylococcaceae</taxon>
        <taxon>Staphylococcus</taxon>
    </lineage>
</organism>
<evidence type="ECO:0000313" key="3">
    <source>
        <dbReference type="EMBL" id="MCY1583303.1"/>
    </source>
</evidence>
<evidence type="ECO:0000259" key="2">
    <source>
        <dbReference type="PROSITE" id="PS50943"/>
    </source>
</evidence>
<dbReference type="CDD" id="cd00093">
    <property type="entry name" value="HTH_XRE"/>
    <property type="match status" value="1"/>
</dbReference>
<dbReference type="SUPFAM" id="SSF47413">
    <property type="entry name" value="lambda repressor-like DNA-binding domains"/>
    <property type="match status" value="1"/>
</dbReference>
<gene>
    <name evidence="3" type="ORF">NW133_07150</name>
</gene>
<dbReference type="PANTHER" id="PTHR46558">
    <property type="entry name" value="TRACRIPTIONAL REGULATORY PROTEIN-RELATED-RELATED"/>
    <property type="match status" value="1"/>
</dbReference>
<keyword evidence="1" id="KW-0238">DNA-binding</keyword>
<reference evidence="3" key="1">
    <citation type="journal article" date="2022" name="Int. J. Mol. Sci.">
        <title>Phenotypic and Genotypic Virulence Characterisation of Staphylococcus pettenkoferi Strains Isolated from Human Bloodstream and Diabetic Foot Infections.</title>
        <authorList>
            <person name="Magnan C."/>
            <person name="Ahmad-Mansour N."/>
            <person name="Pouget C."/>
            <person name="Morsli M."/>
            <person name="Huc-Brandt S."/>
            <person name="Pantel A."/>
            <person name="Dunyach-Remy C."/>
            <person name="Sotto A."/>
            <person name="Molle V."/>
            <person name="Lavigne J.-P."/>
        </authorList>
    </citation>
    <scope>NUCLEOTIDE SEQUENCE</scope>
    <source>
        <strain evidence="3">NSP012P</strain>
    </source>
</reference>
<name>A0ABT4BL40_9STAP</name>
<keyword evidence="4" id="KW-1185">Reference proteome</keyword>
<dbReference type="Pfam" id="PF12844">
    <property type="entry name" value="HTH_19"/>
    <property type="match status" value="1"/>
</dbReference>
<dbReference type="PROSITE" id="PS50943">
    <property type="entry name" value="HTH_CROC1"/>
    <property type="match status" value="1"/>
</dbReference>
<dbReference type="InterPro" id="IPR010982">
    <property type="entry name" value="Lambda_DNA-bd_dom_sf"/>
</dbReference>
<dbReference type="SMART" id="SM00530">
    <property type="entry name" value="HTH_XRE"/>
    <property type="match status" value="1"/>
</dbReference>
<dbReference type="RefSeq" id="WP_145458216.1">
    <property type="nucleotide sequence ID" value="NZ_JANSKR010000004.1"/>
</dbReference>
<dbReference type="PANTHER" id="PTHR46558:SF4">
    <property type="entry name" value="DNA-BIDING PHAGE PROTEIN"/>
    <property type="match status" value="1"/>
</dbReference>
<evidence type="ECO:0000313" key="4">
    <source>
        <dbReference type="Proteomes" id="UP001072952"/>
    </source>
</evidence>
<dbReference type="EMBL" id="JANSLD010000027">
    <property type="protein sequence ID" value="MCY1583303.1"/>
    <property type="molecule type" value="Genomic_DNA"/>
</dbReference>
<proteinExistence type="predicted"/>
<dbReference type="Gene3D" id="1.10.260.40">
    <property type="entry name" value="lambda repressor-like DNA-binding domains"/>
    <property type="match status" value="1"/>
</dbReference>
<protein>
    <submittedName>
        <fullName evidence="3">Helix-turn-helix domain-containing protein</fullName>
    </submittedName>
</protein>
<dbReference type="Proteomes" id="UP001072952">
    <property type="component" value="Unassembled WGS sequence"/>
</dbReference>
<sequence>MSERRIRLQTARKRKDITQKEMAKRLNISNSSYWKKEKGDKEFLCSEMICIAKELNESLDYLFMVEEEDND</sequence>
<dbReference type="InterPro" id="IPR001387">
    <property type="entry name" value="Cro/C1-type_HTH"/>
</dbReference>
<evidence type="ECO:0000256" key="1">
    <source>
        <dbReference type="ARBA" id="ARBA00023125"/>
    </source>
</evidence>
<feature type="domain" description="HTH cro/C1-type" evidence="2">
    <location>
        <begin position="8"/>
        <end position="62"/>
    </location>
</feature>
<accession>A0ABT4BL40</accession>